<evidence type="ECO:0000256" key="9">
    <source>
        <dbReference type="ARBA" id="ARBA00023268"/>
    </source>
</evidence>
<dbReference type="EMBL" id="JRMQ02000001">
    <property type="protein sequence ID" value="TLE03354.1"/>
    <property type="molecule type" value="Genomic_DNA"/>
</dbReference>
<dbReference type="SUPFAM" id="SSF53927">
    <property type="entry name" value="Cytidine deaminase-like"/>
    <property type="match status" value="1"/>
</dbReference>
<feature type="domain" description="CMP/dCMP-type deaminase" evidence="10">
    <location>
        <begin position="5"/>
        <end position="143"/>
    </location>
</feature>
<dbReference type="EC" id="1.1.1.193" evidence="7"/>
<dbReference type="Gene3D" id="3.40.140.10">
    <property type="entry name" value="Cytidine Deaminase, domain 2"/>
    <property type="match status" value="1"/>
</dbReference>
<keyword evidence="12" id="KW-1185">Reference proteome</keyword>
<evidence type="ECO:0000313" key="12">
    <source>
        <dbReference type="Proteomes" id="UP000029707"/>
    </source>
</evidence>
<proteinExistence type="inferred from homology"/>
<dbReference type="InterPro" id="IPR024072">
    <property type="entry name" value="DHFR-like_dom_sf"/>
</dbReference>
<accession>A0A4U8TS51</accession>
<dbReference type="UniPathway" id="UPA00275"/>
<dbReference type="InterPro" id="IPR016193">
    <property type="entry name" value="Cytidine_deaminase-like"/>
</dbReference>
<evidence type="ECO:0000259" key="10">
    <source>
        <dbReference type="PROSITE" id="PS51747"/>
    </source>
</evidence>
<dbReference type="PROSITE" id="PS51747">
    <property type="entry name" value="CYT_DCMP_DEAMINASES_2"/>
    <property type="match status" value="1"/>
</dbReference>
<evidence type="ECO:0000256" key="8">
    <source>
        <dbReference type="ARBA" id="ARBA00019930"/>
    </source>
</evidence>
<sequence length="342" mass="38218">MRSLDELILWHCCELAWEHQSLALPNPSVCAIVVSANGEILGTGVHIIAGSPHAEVLAIQKAYYTLTKDEQILSCQSSESIHQYLLASHQNLFTQCSLYVSLEPCNHQGKTPPCATLIAHLKFAKVCIAISESHTLATGGLSYLLSQKINAFILPSPKIAHYAKSLLLPFDTLRTKGRFVLFKLAQRLDGSYKNGRISSQDSQSFTHNQRSVCNYICISGATLRADNPQLNARYATYPYNNTATPQVLVFSRTLRALPAPNPALHNRVQFCENTHILRELQGFVIVEGGFAFLHNIREEIDMFLLLESPHCIQNEENHLGFDECFSLLHQAHIGKDIVLWLK</sequence>
<dbReference type="GeneID" id="82321222"/>
<dbReference type="Pfam" id="PF00383">
    <property type="entry name" value="dCMP_cyt_deam_1"/>
    <property type="match status" value="1"/>
</dbReference>
<comment type="similarity">
    <text evidence="4">In the N-terminal section; belongs to the cytidine and deoxycytidylate deaminase family.</text>
</comment>
<dbReference type="InterPro" id="IPR002734">
    <property type="entry name" value="RibDG_C"/>
</dbReference>
<evidence type="ECO:0000256" key="5">
    <source>
        <dbReference type="ARBA" id="ARBA00007417"/>
    </source>
</evidence>
<comment type="function">
    <text evidence="1">Converts 2,5-diamino-6-(ribosylamino)-4(3h)-pyrimidinone 5'-phosphate into 5-amino-6-(ribosylamino)-2,4(1h,3h)-pyrimidinedione 5'-phosphate.</text>
</comment>
<evidence type="ECO:0000256" key="6">
    <source>
        <dbReference type="ARBA" id="ARBA00012766"/>
    </source>
</evidence>
<evidence type="ECO:0000256" key="2">
    <source>
        <dbReference type="ARBA" id="ARBA00004882"/>
    </source>
</evidence>
<name>A0A4U8TS51_9HELI</name>
<dbReference type="Proteomes" id="UP000029707">
    <property type="component" value="Unassembled WGS sequence"/>
</dbReference>
<evidence type="ECO:0000256" key="1">
    <source>
        <dbReference type="ARBA" id="ARBA00002151"/>
    </source>
</evidence>
<evidence type="ECO:0000256" key="7">
    <source>
        <dbReference type="ARBA" id="ARBA00013173"/>
    </source>
</evidence>
<comment type="caution">
    <text evidence="11">The sequence shown here is derived from an EMBL/GenBank/DDBJ whole genome shotgun (WGS) entry which is preliminary data.</text>
</comment>
<dbReference type="InterPro" id="IPR004794">
    <property type="entry name" value="Eubact_RibD"/>
</dbReference>
<organism evidence="11 12">
    <name type="scientific">Helicobacter japonicus</name>
    <dbReference type="NCBI Taxonomy" id="425400"/>
    <lineage>
        <taxon>Bacteria</taxon>
        <taxon>Pseudomonadati</taxon>
        <taxon>Campylobacterota</taxon>
        <taxon>Epsilonproteobacteria</taxon>
        <taxon>Campylobacterales</taxon>
        <taxon>Helicobacteraceae</taxon>
        <taxon>Helicobacter</taxon>
    </lineage>
</organism>
<keyword evidence="11" id="KW-0378">Hydrolase</keyword>
<reference evidence="11 12" key="1">
    <citation type="journal article" date="2014" name="Genome Announc.">
        <title>Draft genome sequences of eight enterohepatic helicobacter species isolated from both laboratory and wild rodents.</title>
        <authorList>
            <person name="Sheh A."/>
            <person name="Shen Z."/>
            <person name="Fox J.G."/>
        </authorList>
    </citation>
    <scope>NUCLEOTIDE SEQUENCE [LARGE SCALE GENOMIC DNA]</scope>
    <source>
        <strain evidence="11 12">MIT 01-6451</strain>
    </source>
</reference>
<evidence type="ECO:0000256" key="3">
    <source>
        <dbReference type="ARBA" id="ARBA00004910"/>
    </source>
</evidence>
<dbReference type="Gene3D" id="3.40.430.10">
    <property type="entry name" value="Dihydrofolate Reductase, subunit A"/>
    <property type="match status" value="1"/>
</dbReference>
<dbReference type="NCBIfam" id="TIGR00326">
    <property type="entry name" value="eubact_ribD"/>
    <property type="match status" value="1"/>
</dbReference>
<dbReference type="OrthoDB" id="9800865at2"/>
<comment type="pathway">
    <text evidence="2">Cofactor biosynthesis; riboflavin biosynthesis; 5-amino-6-(D-ribitylamino)uracil from GTP: step 2/4.</text>
</comment>
<dbReference type="InterPro" id="IPR002125">
    <property type="entry name" value="CMP_dCMP_dom"/>
</dbReference>
<dbReference type="GO" id="GO:0008835">
    <property type="term" value="F:diaminohydroxyphosphoribosylaminopyrimidine deaminase activity"/>
    <property type="evidence" value="ECO:0007669"/>
    <property type="project" value="UniProtKB-EC"/>
</dbReference>
<keyword evidence="9" id="KW-0511">Multifunctional enzyme</keyword>
<dbReference type="Pfam" id="PF01872">
    <property type="entry name" value="RibD_C"/>
    <property type="match status" value="1"/>
</dbReference>
<dbReference type="RefSeq" id="WP_034362431.1">
    <property type="nucleotide sequence ID" value="NZ_CAJUDB010000019.1"/>
</dbReference>
<dbReference type="AlphaFoldDB" id="A0A4U8TS51"/>
<dbReference type="CDD" id="cd01284">
    <property type="entry name" value="Riboflavin_deaminase-reductase"/>
    <property type="match status" value="1"/>
</dbReference>
<keyword evidence="11" id="KW-0560">Oxidoreductase</keyword>
<comment type="pathway">
    <text evidence="3">Cofactor biosynthesis; riboflavin biosynthesis; 5-amino-6-(D-ribitylamino)uracil from GTP: step 3/4.</text>
</comment>
<gene>
    <name evidence="11" type="primary">ribD</name>
    <name evidence="11" type="ORF">LS65_000865</name>
</gene>
<evidence type="ECO:0000256" key="4">
    <source>
        <dbReference type="ARBA" id="ARBA00005259"/>
    </source>
</evidence>
<dbReference type="EC" id="3.5.4.26" evidence="6"/>
<dbReference type="GO" id="GO:0008703">
    <property type="term" value="F:5-amino-6-(5-phosphoribosylamino)uracil reductase activity"/>
    <property type="evidence" value="ECO:0007669"/>
    <property type="project" value="UniProtKB-EC"/>
</dbReference>
<comment type="similarity">
    <text evidence="5">In the C-terminal section; belongs to the HTP reductase family.</text>
</comment>
<dbReference type="STRING" id="425400.LS65_06225"/>
<dbReference type="GO" id="GO:0009231">
    <property type="term" value="P:riboflavin biosynthetic process"/>
    <property type="evidence" value="ECO:0007669"/>
    <property type="project" value="UniProtKB-UniPathway"/>
</dbReference>
<protein>
    <recommendedName>
        <fullName evidence="8">Riboflavin biosynthesis protein RibD</fullName>
        <ecNumber evidence="7">1.1.1.193</ecNumber>
        <ecNumber evidence="6">3.5.4.26</ecNumber>
    </recommendedName>
</protein>
<dbReference type="SUPFAM" id="SSF53597">
    <property type="entry name" value="Dihydrofolate reductase-like"/>
    <property type="match status" value="1"/>
</dbReference>
<evidence type="ECO:0000313" key="11">
    <source>
        <dbReference type="EMBL" id="TLE03354.1"/>
    </source>
</evidence>